<protein>
    <submittedName>
        <fullName evidence="1">Uncharacterized protein</fullName>
    </submittedName>
</protein>
<sequence length="462" mass="52857">MFFRKITTRKNGKEYVYVKLIENYRTNGKIKQRVVANFGSLENLSPHRITDLITSLRRLYQEIEVLQDKKLVVEDLIDQASEISKEIRNRKVLEPFGQVFQDEQYQILEALIIKSLVASEMNSPVEEICQQLGLVNADSIQFYNIVKMLGEDSTRPQVIKARLSDVLENEKVNKVIYIYPLKSTFKGRTFRLDPTGNPYSSENYQKEFLLWLAYDQQGVPLDFTWLDKKEQLAEQLNHLVQRLETLSGSQVIVMDREGVLTGAEVPYPIAWLTKQMPKGEGGTSTEDQDHIFQATQVQPESELKIKEMKANLAKVAAGMENIKADILLGKLSKESAIKKRAEAVIRTNNCQDMVTCFFNDTNQTLHYYIKDTIVEQKSTSLVTTSWVVPKGKLKHNITIPNITIKADQFQIITDQLNIPPINLYADYHYSREVISGHIVLEIIKKQIAMVTELPQQGGDTPE</sequence>
<dbReference type="Proteomes" id="UP000183997">
    <property type="component" value="Unassembled WGS sequence"/>
</dbReference>
<accession>A0A1M6VM52</accession>
<evidence type="ECO:0000313" key="2">
    <source>
        <dbReference type="Proteomes" id="UP000183997"/>
    </source>
</evidence>
<evidence type="ECO:0000313" key="1">
    <source>
        <dbReference type="EMBL" id="SHK82627.1"/>
    </source>
</evidence>
<gene>
    <name evidence="1" type="ORF">SAMN02745123_03264</name>
</gene>
<dbReference type="AlphaFoldDB" id="A0A1M6VM52"/>
<keyword evidence="2" id="KW-1185">Reference proteome</keyword>
<dbReference type="STRING" id="1121421.SAMN02745123_03264"/>
<name>A0A1M6VM52_9FIRM</name>
<reference evidence="2" key="1">
    <citation type="submission" date="2016-11" db="EMBL/GenBank/DDBJ databases">
        <authorList>
            <person name="Varghese N."/>
            <person name="Submissions S."/>
        </authorList>
    </citation>
    <scope>NUCLEOTIDE SEQUENCE [LARGE SCALE GENOMIC DNA]</scope>
    <source>
        <strain evidence="2">DSM 10349</strain>
    </source>
</reference>
<dbReference type="EMBL" id="FRAR01000025">
    <property type="protein sequence ID" value="SHK82627.1"/>
    <property type="molecule type" value="Genomic_DNA"/>
</dbReference>
<dbReference type="OrthoDB" id="9767746at2"/>
<proteinExistence type="predicted"/>
<dbReference type="RefSeq" id="WP_072916478.1">
    <property type="nucleotide sequence ID" value="NZ_FRAR01000025.1"/>
</dbReference>
<organism evidence="1 2">
    <name type="scientific">Desulforamulus aeronauticus DSM 10349</name>
    <dbReference type="NCBI Taxonomy" id="1121421"/>
    <lineage>
        <taxon>Bacteria</taxon>
        <taxon>Bacillati</taxon>
        <taxon>Bacillota</taxon>
        <taxon>Clostridia</taxon>
        <taxon>Eubacteriales</taxon>
        <taxon>Peptococcaceae</taxon>
        <taxon>Desulforamulus</taxon>
    </lineage>
</organism>